<dbReference type="Proteomes" id="UP000036681">
    <property type="component" value="Unplaced"/>
</dbReference>
<protein>
    <submittedName>
        <fullName evidence="3">G_PROTEIN_RECEP_F1_2 domain-containing protein</fullName>
    </submittedName>
</protein>
<feature type="transmembrane region" description="Helical" evidence="1">
    <location>
        <begin position="49"/>
        <end position="70"/>
    </location>
</feature>
<organism evidence="2 3">
    <name type="scientific">Ascaris lumbricoides</name>
    <name type="common">Giant roundworm</name>
    <dbReference type="NCBI Taxonomy" id="6252"/>
    <lineage>
        <taxon>Eukaryota</taxon>
        <taxon>Metazoa</taxon>
        <taxon>Ecdysozoa</taxon>
        <taxon>Nematoda</taxon>
        <taxon>Chromadorea</taxon>
        <taxon>Rhabditida</taxon>
        <taxon>Spirurina</taxon>
        <taxon>Ascaridomorpha</taxon>
        <taxon>Ascaridoidea</taxon>
        <taxon>Ascarididae</taxon>
        <taxon>Ascaris</taxon>
    </lineage>
</organism>
<evidence type="ECO:0000256" key="1">
    <source>
        <dbReference type="SAM" id="Phobius"/>
    </source>
</evidence>
<evidence type="ECO:0000313" key="2">
    <source>
        <dbReference type="Proteomes" id="UP000036681"/>
    </source>
</evidence>
<reference evidence="3" key="1">
    <citation type="submission" date="2017-02" db="UniProtKB">
        <authorList>
            <consortium name="WormBaseParasite"/>
        </authorList>
    </citation>
    <scope>IDENTIFICATION</scope>
</reference>
<feature type="transmembrane region" description="Helical" evidence="1">
    <location>
        <begin position="12"/>
        <end position="37"/>
    </location>
</feature>
<proteinExistence type="predicted"/>
<keyword evidence="1" id="KW-0472">Membrane</keyword>
<sequence>MVSAFERRQLCLTVTMSVACLFTLILYVLPICVHVALGNTSNKLLLNVLAVYTAISTNLNPVANIAIITIRQKDIKEQVINALPACITRVFCMKESYFIRIPESSSERNVETNKLREFYAVTIRITNSY</sequence>
<dbReference type="AlphaFoldDB" id="A0A0M3HRH3"/>
<keyword evidence="2" id="KW-1185">Reference proteome</keyword>
<dbReference type="WBParaSite" id="ALUE_0000490601-mRNA-1">
    <property type="protein sequence ID" value="ALUE_0000490601-mRNA-1"/>
    <property type="gene ID" value="ALUE_0000490601"/>
</dbReference>
<keyword evidence="1" id="KW-1133">Transmembrane helix</keyword>
<keyword evidence="1" id="KW-0812">Transmembrane</keyword>
<name>A0A0M3HRH3_ASCLU</name>
<evidence type="ECO:0000313" key="3">
    <source>
        <dbReference type="WBParaSite" id="ALUE_0000490601-mRNA-1"/>
    </source>
</evidence>
<dbReference type="PROSITE" id="PS51257">
    <property type="entry name" value="PROKAR_LIPOPROTEIN"/>
    <property type="match status" value="1"/>
</dbReference>
<accession>A0A0M3HRH3</accession>